<evidence type="ECO:0000313" key="3">
    <source>
        <dbReference type="EMBL" id="GAF68020.1"/>
    </source>
</evidence>
<keyword evidence="2" id="KW-0812">Transmembrane</keyword>
<name>X0SW61_9ZZZZ</name>
<dbReference type="Gene3D" id="2.40.160.180">
    <property type="entry name" value="Carbohydrate-selective porin OprB"/>
    <property type="match status" value="1"/>
</dbReference>
<evidence type="ECO:0000256" key="2">
    <source>
        <dbReference type="SAM" id="Phobius"/>
    </source>
</evidence>
<keyword evidence="2" id="KW-0472">Membrane</keyword>
<protein>
    <recommendedName>
        <fullName evidence="4">Porin</fullName>
    </recommendedName>
</protein>
<feature type="region of interest" description="Disordered" evidence="1">
    <location>
        <begin position="1"/>
        <end position="48"/>
    </location>
</feature>
<dbReference type="EMBL" id="BARS01005046">
    <property type="protein sequence ID" value="GAF68020.1"/>
    <property type="molecule type" value="Genomic_DNA"/>
</dbReference>
<feature type="transmembrane region" description="Helical" evidence="2">
    <location>
        <begin position="57"/>
        <end position="76"/>
    </location>
</feature>
<dbReference type="AlphaFoldDB" id="X0SW61"/>
<sequence length="444" mass="48074">MGKIQTESVLTDDERLDKHLRIGPDPHGAMCTGTGHSRANVKHDPDAPAHKMKMKRIRMLVALSALLAIAFATSSARAEHERRLHNVQAPADPSGGKLDNGLTSLTELVPPVTKVFDYSGSIWERGTMFGDIGGVRNDLYDKGFTLDAQLTQVYQGVTSGGNASGNGSGSYNGLLEINSTLDTAKLGLWSGGLIATTFQASFGDPLESEAGNVSPVNMTPLWPKPFNNGSNYLMEYYLLQDLPYGIELIAGRIDPTNFLDKNSLANNPESQFFNASLNNQMQWGAFLSFSTYATILVAPVTKGVKIAFAGWTPSTEPGDDDGDWTDYGVVVNPIIDYHAFGQPGAFQAAIAYSSKDAVALDNPRLAPGLVTGNPPTEDENWLLSIVGEQYFWTPPGASVPRAEGGRKEDFFVPTQDLATNRPGVGLFYRFGYSPKDRNLWNISV</sequence>
<accession>X0SW61</accession>
<evidence type="ECO:0008006" key="4">
    <source>
        <dbReference type="Google" id="ProtNLM"/>
    </source>
</evidence>
<feature type="non-terminal residue" evidence="3">
    <location>
        <position position="444"/>
    </location>
</feature>
<organism evidence="3">
    <name type="scientific">marine sediment metagenome</name>
    <dbReference type="NCBI Taxonomy" id="412755"/>
    <lineage>
        <taxon>unclassified sequences</taxon>
        <taxon>metagenomes</taxon>
        <taxon>ecological metagenomes</taxon>
    </lineage>
</organism>
<comment type="caution">
    <text evidence="3">The sequence shown here is derived from an EMBL/GenBank/DDBJ whole genome shotgun (WGS) entry which is preliminary data.</text>
</comment>
<proteinExistence type="predicted"/>
<keyword evidence="2" id="KW-1133">Transmembrane helix</keyword>
<dbReference type="InterPro" id="IPR038673">
    <property type="entry name" value="OprB_sf"/>
</dbReference>
<gene>
    <name evidence="3" type="ORF">S01H1_09875</name>
</gene>
<reference evidence="3" key="1">
    <citation type="journal article" date="2014" name="Front. Microbiol.">
        <title>High frequency of phylogenetically diverse reductive dehalogenase-homologous genes in deep subseafloor sedimentary metagenomes.</title>
        <authorList>
            <person name="Kawai M."/>
            <person name="Futagami T."/>
            <person name="Toyoda A."/>
            <person name="Takaki Y."/>
            <person name="Nishi S."/>
            <person name="Hori S."/>
            <person name="Arai W."/>
            <person name="Tsubouchi T."/>
            <person name="Morono Y."/>
            <person name="Uchiyama I."/>
            <person name="Ito T."/>
            <person name="Fujiyama A."/>
            <person name="Inagaki F."/>
            <person name="Takami H."/>
        </authorList>
    </citation>
    <scope>NUCLEOTIDE SEQUENCE</scope>
    <source>
        <strain evidence="3">Expedition CK06-06</strain>
    </source>
</reference>
<evidence type="ECO:0000256" key="1">
    <source>
        <dbReference type="SAM" id="MobiDB-lite"/>
    </source>
</evidence>
<feature type="compositionally biased region" description="Basic and acidic residues" evidence="1">
    <location>
        <begin position="12"/>
        <end position="24"/>
    </location>
</feature>